<dbReference type="GO" id="GO:0004386">
    <property type="term" value="F:helicase activity"/>
    <property type="evidence" value="ECO:0007669"/>
    <property type="project" value="UniProtKB-KW"/>
</dbReference>
<protein>
    <recommendedName>
        <fullName evidence="25">Dicer-like protein 2</fullName>
    </recommendedName>
</protein>
<dbReference type="GO" id="GO:0051607">
    <property type="term" value="P:defense response to virus"/>
    <property type="evidence" value="ECO:0007669"/>
    <property type="project" value="UniProtKB-KW"/>
</dbReference>
<keyword evidence="7" id="KW-0378">Hydrolase</keyword>
<comment type="cofactor">
    <cofactor evidence="2">
        <name>Mg(2+)</name>
        <dbReference type="ChEBI" id="CHEBI:18420"/>
    </cofactor>
</comment>
<feature type="domain" description="Helicase C-terminal" evidence="21">
    <location>
        <begin position="380"/>
        <end position="554"/>
    </location>
</feature>
<dbReference type="PROSITE" id="PS50142">
    <property type="entry name" value="RNASE_3_2"/>
    <property type="match status" value="2"/>
</dbReference>
<evidence type="ECO:0000256" key="4">
    <source>
        <dbReference type="ARBA" id="ARBA00022723"/>
    </source>
</evidence>
<keyword evidence="3" id="KW-0930">Antiviral protein</keyword>
<evidence type="ECO:0000256" key="11">
    <source>
        <dbReference type="ARBA" id="ARBA00022884"/>
    </source>
</evidence>
<dbReference type="Pfam" id="PF00270">
    <property type="entry name" value="DEAD"/>
    <property type="match status" value="1"/>
</dbReference>
<dbReference type="InterPro" id="IPR036389">
    <property type="entry name" value="RNase_III_sf"/>
</dbReference>
<dbReference type="CDD" id="cd00593">
    <property type="entry name" value="RIBOc"/>
    <property type="match status" value="2"/>
</dbReference>
<dbReference type="PROSITE" id="PS51194">
    <property type="entry name" value="HELICASE_CTER"/>
    <property type="match status" value="1"/>
</dbReference>
<comment type="caution">
    <text evidence="23">The sequence shown here is derived from an EMBL/GenBank/DDBJ whole genome shotgun (WGS) entry which is preliminary data.</text>
</comment>
<evidence type="ECO:0000256" key="3">
    <source>
        <dbReference type="ARBA" id="ARBA00022721"/>
    </source>
</evidence>
<keyword evidence="13" id="KW-0464">Manganese</keyword>
<evidence type="ECO:0000256" key="13">
    <source>
        <dbReference type="ARBA" id="ARBA00023211"/>
    </source>
</evidence>
<dbReference type="GO" id="GO:0005737">
    <property type="term" value="C:cytoplasm"/>
    <property type="evidence" value="ECO:0007669"/>
    <property type="project" value="TreeGrafter"/>
</dbReference>
<evidence type="ECO:0000256" key="15">
    <source>
        <dbReference type="PROSITE-ProRule" id="PRU00657"/>
    </source>
</evidence>
<evidence type="ECO:0000259" key="18">
    <source>
        <dbReference type="PROSITE" id="PS50137"/>
    </source>
</evidence>
<evidence type="ECO:0000256" key="14">
    <source>
        <dbReference type="ARBA" id="ARBA00025403"/>
    </source>
</evidence>
<comment type="similarity">
    <text evidence="15">Belongs to the helicase family. Dicer subfamily.</text>
</comment>
<comment type="cofactor">
    <cofactor evidence="1">
        <name>Mn(2+)</name>
        <dbReference type="ChEBI" id="CHEBI:29035"/>
    </cofactor>
</comment>
<evidence type="ECO:0000256" key="16">
    <source>
        <dbReference type="SAM" id="Coils"/>
    </source>
</evidence>
<dbReference type="PROSITE" id="PS00517">
    <property type="entry name" value="RNASE_3_1"/>
    <property type="match status" value="1"/>
</dbReference>
<evidence type="ECO:0000256" key="9">
    <source>
        <dbReference type="ARBA" id="ARBA00022840"/>
    </source>
</evidence>
<evidence type="ECO:0000259" key="20">
    <source>
        <dbReference type="PROSITE" id="PS51192"/>
    </source>
</evidence>
<evidence type="ECO:0000256" key="8">
    <source>
        <dbReference type="ARBA" id="ARBA00022806"/>
    </source>
</evidence>
<dbReference type="Pfam" id="PF00636">
    <property type="entry name" value="Ribonuclease_3"/>
    <property type="match status" value="2"/>
</dbReference>
<keyword evidence="24" id="KW-1185">Reference proteome</keyword>
<dbReference type="CDD" id="cd18034">
    <property type="entry name" value="DEXHc_dicer"/>
    <property type="match status" value="1"/>
</dbReference>
<dbReference type="SUPFAM" id="SSF69065">
    <property type="entry name" value="RNase III domain-like"/>
    <property type="match status" value="2"/>
</dbReference>
<keyword evidence="10" id="KW-0460">Magnesium</keyword>
<evidence type="ECO:0000256" key="6">
    <source>
        <dbReference type="ARBA" id="ARBA00022741"/>
    </source>
</evidence>
<dbReference type="SMART" id="SM00490">
    <property type="entry name" value="HELICc"/>
    <property type="match status" value="1"/>
</dbReference>
<evidence type="ECO:0000313" key="23">
    <source>
        <dbReference type="EMBL" id="GAM37543.1"/>
    </source>
</evidence>
<dbReference type="InterPro" id="IPR014001">
    <property type="entry name" value="Helicase_ATP-bd"/>
</dbReference>
<evidence type="ECO:0000256" key="12">
    <source>
        <dbReference type="ARBA" id="ARBA00023118"/>
    </source>
</evidence>
<dbReference type="InterPro" id="IPR011545">
    <property type="entry name" value="DEAD/DEAH_box_helicase_dom"/>
</dbReference>
<dbReference type="PANTHER" id="PTHR14950:SF37">
    <property type="entry name" value="ENDORIBONUCLEASE DICER"/>
    <property type="match status" value="1"/>
</dbReference>
<evidence type="ECO:0000256" key="10">
    <source>
        <dbReference type="ARBA" id="ARBA00022842"/>
    </source>
</evidence>
<keyword evidence="8" id="KW-0347">Helicase</keyword>
<dbReference type="Gene3D" id="3.30.160.380">
    <property type="entry name" value="Dicer dimerisation domain"/>
    <property type="match status" value="1"/>
</dbReference>
<dbReference type="Gene3D" id="3.40.50.300">
    <property type="entry name" value="P-loop containing nucleotide triphosphate hydrolases"/>
    <property type="match status" value="2"/>
</dbReference>
<accession>A0A6V8H9L8</accession>
<evidence type="ECO:0000313" key="24">
    <source>
        <dbReference type="Proteomes" id="UP000053095"/>
    </source>
</evidence>
<evidence type="ECO:0000256" key="7">
    <source>
        <dbReference type="ARBA" id="ARBA00022801"/>
    </source>
</evidence>
<dbReference type="GO" id="GO:0005634">
    <property type="term" value="C:nucleus"/>
    <property type="evidence" value="ECO:0007669"/>
    <property type="project" value="TreeGrafter"/>
</dbReference>
<dbReference type="InterPro" id="IPR027417">
    <property type="entry name" value="P-loop_NTPase"/>
</dbReference>
<dbReference type="SUPFAM" id="SSF52540">
    <property type="entry name" value="P-loop containing nucleoside triphosphate hydrolases"/>
    <property type="match status" value="1"/>
</dbReference>
<comment type="function">
    <text evidence="14">Dicer-like endonuclease involved in cleaving double-stranded RNA in the RNA interference (RNAi) pathway. Produces 21 to 25 bp dsRNAs (siRNAs) which target the selective destruction of homologous RNAs leading to sequence-specific suppression of gene expression, called post-transcriptional gene silencing (PTGS). Part of a broad host defense response against viral infection and transposons.</text>
</comment>
<dbReference type="PROSITE" id="PS51192">
    <property type="entry name" value="HELICASE_ATP_BIND_1"/>
    <property type="match status" value="1"/>
</dbReference>
<feature type="coiled-coil region" evidence="16">
    <location>
        <begin position="1390"/>
        <end position="1424"/>
    </location>
</feature>
<keyword evidence="5" id="KW-0677">Repeat</keyword>
<dbReference type="SMART" id="SM00535">
    <property type="entry name" value="RIBOc"/>
    <property type="match status" value="2"/>
</dbReference>
<evidence type="ECO:0000256" key="1">
    <source>
        <dbReference type="ARBA" id="ARBA00001936"/>
    </source>
</evidence>
<dbReference type="Pfam" id="PF00271">
    <property type="entry name" value="Helicase_C"/>
    <property type="match status" value="1"/>
</dbReference>
<keyword evidence="11 15" id="KW-0694">RNA-binding</keyword>
<sequence length="1428" mass="161317">MAIESPGEAIAASPVAGESTTMPSIKPRAYQQEMLAESLRQNTIVAMETGSGKTQIAVLRIQEELSRCSPEKLIWFLTPTVALAEQQYAVISKQLPLYQSRLLLGSDNVDHWSTQHIWDKILLNIRIVVSTPQVLLDAMSHGFVKLSGLSLLVFDEAHRCVKANPFNGIMRLYHHARKSGVDELPAILGLTATPATKATEEAVKILEDNLHAICRTPVVQREELLKYTHKPDLSVVPYSRHLDEITATSKCLDVILDLTLADIENDPYVKSLRAKKDDEKSKGMLLKILDTGKTFTRKEILSLAQRARVIHEELGAWAADVFVGTCAEKFIEASVKRSDNNIFRQWEDAEKIYMMRYLSMLPAIAENRVWGSIPDNISQKVESLITTIANTYNPGYRIIVFAEQRATVIMLAHLLSVHPLTKDIVTKYFLGNSNYANRKSAITELSTLSDQRDVLTELRVGKTNVLIATNVLEEGIDVPACNVVICFDPPKDLRSFIQRRGRARDRQSRLVLFIDENDDDGLAKWASMEEQLKEIYADNMRELEEIKALEDIEEESAEILKIPSTEAVLNHQNAQPFLAHFCATGSSAYTSDKPEYIIDRQELAPGTVQITAKVVLPSYIDPSLRVAYSKSKWRTEKAAKRDAAFQAYVALYQAGMVDDNLTPLHHKKYADSTTTPQEKQVKLIQVSECWNPWHDIAQLRRDDLPLIPTKIEFEQPNPLGVPDMMLLLPSRIPCGWEFELFWNQDVTLKARISHERDARLDFDSGQAARFTHELLLTAYQNRMTSPGVDFLTLFWPTQAIQQPIEEFLSSIKGKIDPLTGSLDQLTIEQMQELGMARTTERYSRPFIIEQIIETTSADIVMEDADTPVDTTEPIKTEPHFQGTTLPKRTDFLHQIPQSELLPLAHTAQQLKPVRICHIDRMPVKFAKFALFIPSIIHKIEVLFIAERLARTVLKRVEFSNLAHVLTAISASSAHEENDYQRYEFLGDSLLKLITSIHLVVNHPLWHEGLLSAAKDTIVSNGRLYRTALDLGLDRFILTKSFTGRKWRPSYVSQFETVPEEKRELSTKTLADVVESLLGAAFLDGGYKKLEACAKIVLPERAWSSISDDVRTLYEVAPDSDRVALHPKLGQMQEMLGYQFNKPSILFEALTHPCSNDGAPTYQRLEFLGDSLLDHFVVQEFFNHPERKLSHQEMHLMRTAVVNAHFLGFLCQSLYITEKRTEPASPGKAHISTISTDHKLYLWQLMRHGASWEIMNAQQETKQRYETWGPAVHDALSQSRTYPWPLLFRINASKFFSDMTESILGAIFVDSRGSLDAARQFLERIGVLPCLRRFIREKVDCLHPFNHLYEAAVSRKVEILPSARKRAAVTPEAENAGAAGAEGEMVYLCTVRVAEEEIVRVEDGVNKLEAEARAAAMAAEVLRARMVAA</sequence>
<evidence type="ECO:0000256" key="17">
    <source>
        <dbReference type="SAM" id="MobiDB-lite"/>
    </source>
</evidence>
<dbReference type="Proteomes" id="UP000053095">
    <property type="component" value="Unassembled WGS sequence"/>
</dbReference>
<feature type="domain" description="Helicase ATP-binding" evidence="20">
    <location>
        <begin position="34"/>
        <end position="212"/>
    </location>
</feature>
<organism evidence="23 24">
    <name type="scientific">Talaromyces pinophilus</name>
    <name type="common">Penicillium pinophilum</name>
    <dbReference type="NCBI Taxonomy" id="128442"/>
    <lineage>
        <taxon>Eukaryota</taxon>
        <taxon>Fungi</taxon>
        <taxon>Dikarya</taxon>
        <taxon>Ascomycota</taxon>
        <taxon>Pezizomycotina</taxon>
        <taxon>Eurotiomycetes</taxon>
        <taxon>Eurotiomycetidae</taxon>
        <taxon>Eurotiales</taxon>
        <taxon>Trichocomaceae</taxon>
        <taxon>Talaromyces</taxon>
        <taxon>Talaromyces sect. Talaromyces</taxon>
    </lineage>
</organism>
<dbReference type="InterPro" id="IPR001650">
    <property type="entry name" value="Helicase_C-like"/>
</dbReference>
<keyword evidence="6" id="KW-0547">Nucleotide-binding</keyword>
<dbReference type="InterPro" id="IPR014720">
    <property type="entry name" value="dsRBD_dom"/>
</dbReference>
<evidence type="ECO:0008006" key="25">
    <source>
        <dbReference type="Google" id="ProtNLM"/>
    </source>
</evidence>
<keyword evidence="16" id="KW-0175">Coiled coil</keyword>
<name>A0A6V8H9L8_TALPI</name>
<dbReference type="GO" id="GO:0004525">
    <property type="term" value="F:ribonuclease III activity"/>
    <property type="evidence" value="ECO:0007669"/>
    <property type="project" value="InterPro"/>
</dbReference>
<dbReference type="SMART" id="SM00487">
    <property type="entry name" value="DEXDc"/>
    <property type="match status" value="1"/>
</dbReference>
<evidence type="ECO:0000259" key="19">
    <source>
        <dbReference type="PROSITE" id="PS50142"/>
    </source>
</evidence>
<dbReference type="EMBL" id="DF933820">
    <property type="protein sequence ID" value="GAM37543.1"/>
    <property type="molecule type" value="Genomic_DNA"/>
</dbReference>
<gene>
    <name evidence="23" type="ORF">TCE0_024r07550</name>
</gene>
<evidence type="ECO:0000259" key="22">
    <source>
        <dbReference type="PROSITE" id="PS51327"/>
    </source>
</evidence>
<keyword evidence="9" id="KW-0067">ATP-binding</keyword>
<feature type="domain" description="RNase III" evidence="19">
    <location>
        <begin position="1128"/>
        <end position="1311"/>
    </location>
</feature>
<dbReference type="InterPro" id="IPR005034">
    <property type="entry name" value="Dicer_dimerisation"/>
</dbReference>
<dbReference type="GO" id="GO:0046872">
    <property type="term" value="F:metal ion binding"/>
    <property type="evidence" value="ECO:0007669"/>
    <property type="project" value="UniProtKB-KW"/>
</dbReference>
<keyword evidence="4" id="KW-0479">Metal-binding</keyword>
<evidence type="ECO:0000256" key="2">
    <source>
        <dbReference type="ARBA" id="ARBA00001946"/>
    </source>
</evidence>
<reference evidence="24" key="1">
    <citation type="journal article" date="2015" name="Genome Announc.">
        <title>Draft genome sequence of Talaromyces cellulolyticus strain Y-94, a source of lignocellulosic biomass-degrading enzymes.</title>
        <authorList>
            <person name="Fujii T."/>
            <person name="Koike H."/>
            <person name="Sawayama S."/>
            <person name="Yano S."/>
            <person name="Inoue H."/>
        </authorList>
    </citation>
    <scope>NUCLEOTIDE SEQUENCE [LARGE SCALE GENOMIC DNA]</scope>
    <source>
        <strain evidence="24">Y-94</strain>
    </source>
</reference>
<feature type="domain" description="DRBM" evidence="18">
    <location>
        <begin position="1342"/>
        <end position="1423"/>
    </location>
</feature>
<dbReference type="PROSITE" id="PS51327">
    <property type="entry name" value="DICER_DSRBF"/>
    <property type="match status" value="1"/>
</dbReference>
<dbReference type="InterPro" id="IPR000999">
    <property type="entry name" value="RNase_III_dom"/>
</dbReference>
<evidence type="ECO:0000259" key="21">
    <source>
        <dbReference type="PROSITE" id="PS51194"/>
    </source>
</evidence>
<dbReference type="GO" id="GO:0050688">
    <property type="term" value="P:regulation of defense response to virus"/>
    <property type="evidence" value="ECO:0007669"/>
    <property type="project" value="UniProtKB-KW"/>
</dbReference>
<feature type="domain" description="RNase III" evidence="19">
    <location>
        <begin position="945"/>
        <end position="1085"/>
    </location>
</feature>
<evidence type="ECO:0000256" key="5">
    <source>
        <dbReference type="ARBA" id="ARBA00022737"/>
    </source>
</evidence>
<dbReference type="GO" id="GO:0003723">
    <property type="term" value="F:RNA binding"/>
    <property type="evidence" value="ECO:0007669"/>
    <property type="project" value="UniProtKB-UniRule"/>
</dbReference>
<feature type="domain" description="Dicer dsRNA-binding fold" evidence="22">
    <location>
        <begin position="574"/>
        <end position="671"/>
    </location>
</feature>
<dbReference type="PANTHER" id="PTHR14950">
    <property type="entry name" value="DICER-RELATED"/>
    <property type="match status" value="1"/>
</dbReference>
<feature type="region of interest" description="Disordered" evidence="17">
    <location>
        <begin position="1"/>
        <end position="22"/>
    </location>
</feature>
<dbReference type="Gene3D" id="1.10.1520.10">
    <property type="entry name" value="Ribonuclease III domain"/>
    <property type="match status" value="2"/>
</dbReference>
<dbReference type="PROSITE" id="PS50137">
    <property type="entry name" value="DS_RBD"/>
    <property type="match status" value="1"/>
</dbReference>
<dbReference type="InterPro" id="IPR038248">
    <property type="entry name" value="Dicer_dimer_sf"/>
</dbReference>
<keyword evidence="12" id="KW-0051">Antiviral defense</keyword>
<proteinExistence type="inferred from homology"/>
<dbReference type="Pfam" id="PF03368">
    <property type="entry name" value="Dicer_dimer"/>
    <property type="match status" value="1"/>
</dbReference>
<dbReference type="GO" id="GO:0030422">
    <property type="term" value="P:siRNA processing"/>
    <property type="evidence" value="ECO:0007669"/>
    <property type="project" value="TreeGrafter"/>
</dbReference>
<dbReference type="GO" id="GO:0005524">
    <property type="term" value="F:ATP binding"/>
    <property type="evidence" value="ECO:0007669"/>
    <property type="project" value="UniProtKB-KW"/>
</dbReference>